<dbReference type="Proteomes" id="UP000887577">
    <property type="component" value="Unplaced"/>
</dbReference>
<organism evidence="2 3">
    <name type="scientific">Panagrolaimus superbus</name>
    <dbReference type="NCBI Taxonomy" id="310955"/>
    <lineage>
        <taxon>Eukaryota</taxon>
        <taxon>Metazoa</taxon>
        <taxon>Ecdysozoa</taxon>
        <taxon>Nematoda</taxon>
        <taxon>Chromadorea</taxon>
        <taxon>Rhabditida</taxon>
        <taxon>Tylenchina</taxon>
        <taxon>Panagrolaimomorpha</taxon>
        <taxon>Panagrolaimoidea</taxon>
        <taxon>Panagrolaimidae</taxon>
        <taxon>Panagrolaimus</taxon>
    </lineage>
</organism>
<evidence type="ECO:0000313" key="2">
    <source>
        <dbReference type="Proteomes" id="UP000887577"/>
    </source>
</evidence>
<protein>
    <submittedName>
        <fullName evidence="3">Uncharacterized protein</fullName>
    </submittedName>
</protein>
<dbReference type="WBParaSite" id="PSU_v2.g6558.t1">
    <property type="protein sequence ID" value="PSU_v2.g6558.t1"/>
    <property type="gene ID" value="PSU_v2.g6558"/>
</dbReference>
<sequence>MKENIIVALIFLLTIVYVSGRIRTEKDEKFDKLRMTTSTFDKMKNLHKNTYYTAVKAIIGKMGSILYKELPKTEKRNDTKLFKTYNFKAGFKESWMEGISSTI</sequence>
<dbReference type="AlphaFoldDB" id="A0A914Z1H1"/>
<evidence type="ECO:0000313" key="3">
    <source>
        <dbReference type="WBParaSite" id="PSU_v2.g6558.t1"/>
    </source>
</evidence>
<accession>A0A914Z1H1</accession>
<name>A0A914Z1H1_9BILA</name>
<reference evidence="3" key="1">
    <citation type="submission" date="2022-11" db="UniProtKB">
        <authorList>
            <consortium name="WormBaseParasite"/>
        </authorList>
    </citation>
    <scope>IDENTIFICATION</scope>
</reference>
<keyword evidence="1" id="KW-0732">Signal</keyword>
<keyword evidence="2" id="KW-1185">Reference proteome</keyword>
<feature type="chain" id="PRO_5037915489" evidence="1">
    <location>
        <begin position="21"/>
        <end position="103"/>
    </location>
</feature>
<feature type="signal peptide" evidence="1">
    <location>
        <begin position="1"/>
        <end position="20"/>
    </location>
</feature>
<proteinExistence type="predicted"/>
<evidence type="ECO:0000256" key="1">
    <source>
        <dbReference type="SAM" id="SignalP"/>
    </source>
</evidence>